<dbReference type="InterPro" id="IPR050341">
    <property type="entry name" value="PP1_catalytic_subunit"/>
</dbReference>
<dbReference type="OrthoDB" id="251965at2759"/>
<dbReference type="SUPFAM" id="SSF56300">
    <property type="entry name" value="Metallo-dependent phosphatases"/>
    <property type="match status" value="1"/>
</dbReference>
<organism evidence="4 5">
    <name type="scientific">Leptomonas seymouri</name>
    <dbReference type="NCBI Taxonomy" id="5684"/>
    <lineage>
        <taxon>Eukaryota</taxon>
        <taxon>Discoba</taxon>
        <taxon>Euglenozoa</taxon>
        <taxon>Kinetoplastea</taxon>
        <taxon>Metakinetoplastina</taxon>
        <taxon>Trypanosomatida</taxon>
        <taxon>Trypanosomatidae</taxon>
        <taxon>Leishmaniinae</taxon>
        <taxon>Leptomonas</taxon>
    </lineage>
</organism>
<dbReference type="PRINTS" id="PR00114">
    <property type="entry name" value="STPHPHTASE"/>
</dbReference>
<comment type="caution">
    <text evidence="4">The sequence shown here is derived from an EMBL/GenBank/DDBJ whole genome shotgun (WGS) entry which is preliminary data.</text>
</comment>
<reference evidence="4 5" key="1">
    <citation type="journal article" date="2015" name="PLoS Pathog.">
        <title>Leptomonas seymouri: Adaptations to the Dixenous Life Cycle Analyzed by Genome Sequencing, Transcriptome Profiling and Co-infection with Leishmania donovani.</title>
        <authorList>
            <person name="Kraeva N."/>
            <person name="Butenko A."/>
            <person name="Hlavacova J."/>
            <person name="Kostygov A."/>
            <person name="Myskova J."/>
            <person name="Grybchuk D."/>
            <person name="Lestinova T."/>
            <person name="Votypka J."/>
            <person name="Volf P."/>
            <person name="Opperdoes F."/>
            <person name="Flegontov P."/>
            <person name="Lukes J."/>
            <person name="Yurchenko V."/>
        </authorList>
    </citation>
    <scope>NUCLEOTIDE SEQUENCE [LARGE SCALE GENOMIC DNA]</scope>
    <source>
        <strain evidence="4 5">ATCC 30220</strain>
    </source>
</reference>
<dbReference type="Gene3D" id="3.60.21.10">
    <property type="match status" value="2"/>
</dbReference>
<feature type="region of interest" description="Disordered" evidence="2">
    <location>
        <begin position="384"/>
        <end position="434"/>
    </location>
</feature>
<evidence type="ECO:0000313" key="4">
    <source>
        <dbReference type="EMBL" id="KPI88567.1"/>
    </source>
</evidence>
<dbReference type="PANTHER" id="PTHR11668">
    <property type="entry name" value="SERINE/THREONINE PROTEIN PHOSPHATASE"/>
    <property type="match status" value="1"/>
</dbReference>
<dbReference type="SMART" id="SM00156">
    <property type="entry name" value="PP2Ac"/>
    <property type="match status" value="1"/>
</dbReference>
<dbReference type="PROSITE" id="PS00125">
    <property type="entry name" value="SER_THR_PHOSPHATASE"/>
    <property type="match status" value="1"/>
</dbReference>
<dbReference type="InterPro" id="IPR006186">
    <property type="entry name" value="Ser/Thr-sp_prot-phosphatase"/>
</dbReference>
<feature type="compositionally biased region" description="Low complexity" evidence="2">
    <location>
        <begin position="385"/>
        <end position="404"/>
    </location>
</feature>
<protein>
    <recommendedName>
        <fullName evidence="1">Serine/threonine-protein phosphatase</fullName>
        <ecNumber evidence="1">3.1.3.16</ecNumber>
    </recommendedName>
</protein>
<feature type="compositionally biased region" description="Low complexity" evidence="2">
    <location>
        <begin position="711"/>
        <end position="732"/>
    </location>
</feature>
<proteinExistence type="inferred from homology"/>
<dbReference type="EC" id="3.1.3.16" evidence="1"/>
<dbReference type="InterPro" id="IPR029052">
    <property type="entry name" value="Metallo-depent_PP-like"/>
</dbReference>
<dbReference type="Proteomes" id="UP000038009">
    <property type="component" value="Unassembled WGS sequence"/>
</dbReference>
<feature type="region of interest" description="Disordered" evidence="2">
    <location>
        <begin position="633"/>
        <end position="737"/>
    </location>
</feature>
<feature type="compositionally biased region" description="Polar residues" evidence="2">
    <location>
        <begin position="809"/>
        <end position="818"/>
    </location>
</feature>
<sequence length="959" mass="101050">MKNFILNSFGLKKDKKKREGEVDDLADGAAPQESIKTKDRDSKQKRGTATTSNVSSVAGKGGSASASPTSINSKTKSAEENGAAAWSKKTLALPLGAGGNSTDPLPPPPPPPASGSPSVQLNPAQLGLNYTGLEDSDDSTKQAADIFPSGQSDVSITQVTEVFQVFRPFVDNCDTAAVKQSSLLKLRKILPAIAAVDTTVVEATIEAQDFHHSFAIGPMLNHLLAQPAPLRARLCIAIYRFCGEMLEEVEDEVLSSTAGLFSDLLAFNPNLSIGANAGQPTSLTDANLPTLDRCPNIDLAKIYLNLLHKEDYLPTAEELNEICLRAHDLLRAEPNVLVIRMPAVLVGDLHGQVRDLLENVLPRGGPLVPPSVLTAAAAKLRNTKAKTGPTTTPAAAPQSNSATPVTQAFPGKAQRKSSPHPSAGKVPSTSTATENASETSVNYLFLGDYVDRGSDSLRVIALLFTAKVLSPNTVFLLRGNHECANTNRFYGFLDECYRRYPVVNNKVTSLQMCTLSPSEEDAEDREAGEASSSTSGGDAGGSGHKATSSRKLSPREQIDQINIASAGNGGSDDMSWDMKDHPLWLVANNAFKMLPLCAALFEEVTEVPAEEATVGAAAAEGGASTAVSTAEAIPTPTRIAGSVEASGASAATTAERRGTEKPMTSTPAHSSTNANRASAAALKSPYTVGKKTSPAPSSKNGGLRRPRSSNEESAPSDSSTAASATPKSQAPAVSSTVPKTRNVVRVCAMHGGLSPFIGDSLDGIIAINRFRAIERGALADLTWSDPTSGPVQLGDDRNGGAAADGASEPTYTPGSSPILENNTANTNVMFSIPNSKQVPLSTFLAPCVFRGAAAGFTGNPRGTGHIFGEDITMNFINTNHLFFIVRAHQCVQEGFQWSHHNRLLTIFSAPNYCGMRNKGAILFLDAQGAPTLDQYEYTEDCDSLLIGTMSVPHPPKMFS</sequence>
<name>A0A0N0P7N5_LEPSE</name>
<evidence type="ECO:0000256" key="2">
    <source>
        <dbReference type="SAM" id="MobiDB-lite"/>
    </source>
</evidence>
<dbReference type="VEuPathDB" id="TriTrypDB:Lsey_0046_0030"/>
<feature type="compositionally biased region" description="Basic and acidic residues" evidence="2">
    <location>
        <begin position="35"/>
        <end position="44"/>
    </location>
</feature>
<evidence type="ECO:0000259" key="3">
    <source>
        <dbReference type="PROSITE" id="PS00125"/>
    </source>
</evidence>
<feature type="compositionally biased region" description="Low complexity" evidence="2">
    <location>
        <begin position="668"/>
        <end position="681"/>
    </location>
</feature>
<feature type="compositionally biased region" description="Pro residues" evidence="2">
    <location>
        <begin position="104"/>
        <end position="114"/>
    </location>
</feature>
<dbReference type="PANTHER" id="PTHR11668:SF514">
    <property type="entry name" value="SERINE_THREONINE-PROTEIN PHOSPHATASE"/>
    <property type="match status" value="1"/>
</dbReference>
<comment type="catalytic activity">
    <reaction evidence="1">
        <text>O-phospho-L-threonyl-[protein] + H2O = L-threonyl-[protein] + phosphate</text>
        <dbReference type="Rhea" id="RHEA:47004"/>
        <dbReference type="Rhea" id="RHEA-COMP:11060"/>
        <dbReference type="Rhea" id="RHEA-COMP:11605"/>
        <dbReference type="ChEBI" id="CHEBI:15377"/>
        <dbReference type="ChEBI" id="CHEBI:30013"/>
        <dbReference type="ChEBI" id="CHEBI:43474"/>
        <dbReference type="ChEBI" id="CHEBI:61977"/>
        <dbReference type="EC" id="3.1.3.16"/>
    </reaction>
</comment>
<dbReference type="Pfam" id="PF00149">
    <property type="entry name" value="Metallophos"/>
    <property type="match status" value="1"/>
</dbReference>
<feature type="region of interest" description="Disordered" evidence="2">
    <location>
        <begin position="515"/>
        <end position="557"/>
    </location>
</feature>
<dbReference type="GO" id="GO:0004722">
    <property type="term" value="F:protein serine/threonine phosphatase activity"/>
    <property type="evidence" value="ECO:0007669"/>
    <property type="project" value="UniProtKB-EC"/>
</dbReference>
<dbReference type="OMA" id="WDMKDHP"/>
<gene>
    <name evidence="4" type="ORF">ABL78_2300</name>
</gene>
<feature type="compositionally biased region" description="Low complexity" evidence="2">
    <location>
        <begin position="52"/>
        <end position="67"/>
    </location>
</feature>
<feature type="domain" description="Serine/threonine specific protein phosphatases" evidence="3">
    <location>
        <begin position="477"/>
        <end position="482"/>
    </location>
</feature>
<feature type="compositionally biased region" description="Low complexity" evidence="2">
    <location>
        <begin position="640"/>
        <end position="653"/>
    </location>
</feature>
<dbReference type="GO" id="GO:0005634">
    <property type="term" value="C:nucleus"/>
    <property type="evidence" value="ECO:0007669"/>
    <property type="project" value="TreeGrafter"/>
</dbReference>
<evidence type="ECO:0000313" key="5">
    <source>
        <dbReference type="Proteomes" id="UP000038009"/>
    </source>
</evidence>
<feature type="region of interest" description="Disordered" evidence="2">
    <location>
        <begin position="1"/>
        <end position="123"/>
    </location>
</feature>
<dbReference type="InterPro" id="IPR004843">
    <property type="entry name" value="Calcineurin-like_PHP"/>
</dbReference>
<evidence type="ECO:0000256" key="1">
    <source>
        <dbReference type="RuleBase" id="RU004273"/>
    </source>
</evidence>
<dbReference type="GO" id="GO:0005737">
    <property type="term" value="C:cytoplasm"/>
    <property type="evidence" value="ECO:0007669"/>
    <property type="project" value="TreeGrafter"/>
</dbReference>
<keyword evidence="5" id="KW-1185">Reference proteome</keyword>
<dbReference type="EMBL" id="LJSK01000046">
    <property type="protein sequence ID" value="KPI88567.1"/>
    <property type="molecule type" value="Genomic_DNA"/>
</dbReference>
<dbReference type="AlphaFoldDB" id="A0A0N0P7N5"/>
<keyword evidence="1" id="KW-0378">Hydrolase</keyword>
<feature type="region of interest" description="Disordered" evidence="2">
    <location>
        <begin position="784"/>
        <end position="818"/>
    </location>
</feature>
<comment type="similarity">
    <text evidence="1">Belongs to the PPP phosphatase family.</text>
</comment>
<accession>A0A0N0P7N5</accession>